<dbReference type="InterPro" id="IPR041715">
    <property type="entry name" value="HisRS-like_core"/>
</dbReference>
<dbReference type="PROSITE" id="PS50862">
    <property type="entry name" value="AA_TRNA_LIGASE_II"/>
    <property type="match status" value="1"/>
</dbReference>
<evidence type="ECO:0000256" key="2">
    <source>
        <dbReference type="ARBA" id="ARBA00012815"/>
    </source>
</evidence>
<feature type="domain" description="Aminoacyl-transfer RNA synthetases class-II family profile" evidence="10">
    <location>
        <begin position="56"/>
        <end position="391"/>
    </location>
</feature>
<evidence type="ECO:0000256" key="8">
    <source>
        <dbReference type="ARBA" id="ARBA00047639"/>
    </source>
</evidence>
<comment type="caution">
    <text evidence="11">The sequence shown here is derived from an EMBL/GenBank/DDBJ whole genome shotgun (WGS) entry which is preliminary data.</text>
</comment>
<dbReference type="GO" id="GO:0004821">
    <property type="term" value="F:histidine-tRNA ligase activity"/>
    <property type="evidence" value="ECO:0007669"/>
    <property type="project" value="UniProtKB-EC"/>
</dbReference>
<comment type="catalytic activity">
    <reaction evidence="8">
        <text>tRNA(His) + L-histidine + ATP = L-histidyl-tRNA(His) + AMP + diphosphate + H(+)</text>
        <dbReference type="Rhea" id="RHEA:17313"/>
        <dbReference type="Rhea" id="RHEA-COMP:9665"/>
        <dbReference type="Rhea" id="RHEA-COMP:9689"/>
        <dbReference type="ChEBI" id="CHEBI:15378"/>
        <dbReference type="ChEBI" id="CHEBI:30616"/>
        <dbReference type="ChEBI" id="CHEBI:33019"/>
        <dbReference type="ChEBI" id="CHEBI:57595"/>
        <dbReference type="ChEBI" id="CHEBI:78442"/>
        <dbReference type="ChEBI" id="CHEBI:78527"/>
        <dbReference type="ChEBI" id="CHEBI:456215"/>
        <dbReference type="EC" id="6.1.1.21"/>
    </reaction>
</comment>
<feature type="binding site" evidence="9">
    <location>
        <position position="174"/>
    </location>
    <ligand>
        <name>L-histidine</name>
        <dbReference type="ChEBI" id="CHEBI:57595"/>
    </ligand>
</feature>
<dbReference type="FunFam" id="3.30.930.10:FF:000061">
    <property type="entry name" value="Histidine--tRNA ligase, cytoplasmic"/>
    <property type="match status" value="1"/>
</dbReference>
<evidence type="ECO:0000256" key="6">
    <source>
        <dbReference type="ARBA" id="ARBA00022917"/>
    </source>
</evidence>
<dbReference type="FunFam" id="3.40.50.800:FF:000008">
    <property type="entry name" value="histidine--tRNA ligase, cytoplasmic isoform X1"/>
    <property type="match status" value="1"/>
</dbReference>
<gene>
    <name evidence="11" type="ORF">IZO911_LOCUS29929</name>
</gene>
<keyword evidence="5" id="KW-0067">ATP-binding</keyword>
<evidence type="ECO:0000256" key="5">
    <source>
        <dbReference type="ARBA" id="ARBA00022840"/>
    </source>
</evidence>
<keyword evidence="6" id="KW-0648">Protein biosynthesis</keyword>
<dbReference type="Gene3D" id="3.30.930.10">
    <property type="entry name" value="Bira Bifunctional Protein, Domain 2"/>
    <property type="match status" value="1"/>
</dbReference>
<evidence type="ECO:0000256" key="3">
    <source>
        <dbReference type="ARBA" id="ARBA00022598"/>
    </source>
</evidence>
<dbReference type="Proteomes" id="UP000663860">
    <property type="component" value="Unassembled WGS sequence"/>
</dbReference>
<dbReference type="GO" id="GO:0032543">
    <property type="term" value="P:mitochondrial translation"/>
    <property type="evidence" value="ECO:0007669"/>
    <property type="project" value="TreeGrafter"/>
</dbReference>
<evidence type="ECO:0000256" key="1">
    <source>
        <dbReference type="ARBA" id="ARBA00008226"/>
    </source>
</evidence>
<feature type="binding site" evidence="9">
    <location>
        <position position="154"/>
    </location>
    <ligand>
        <name>L-histidine</name>
        <dbReference type="ChEBI" id="CHEBI:57595"/>
    </ligand>
</feature>
<evidence type="ECO:0000256" key="4">
    <source>
        <dbReference type="ARBA" id="ARBA00022741"/>
    </source>
</evidence>
<proteinExistence type="inferred from homology"/>
<dbReference type="InterPro" id="IPR036621">
    <property type="entry name" value="Anticodon-bd_dom_sf"/>
</dbReference>
<dbReference type="PANTHER" id="PTHR11476">
    <property type="entry name" value="HISTIDYL-TRNA SYNTHETASE"/>
    <property type="match status" value="1"/>
</dbReference>
<dbReference type="InterPro" id="IPR004154">
    <property type="entry name" value="Anticodon-bd"/>
</dbReference>
<feature type="binding site" evidence="9">
    <location>
        <position position="170"/>
    </location>
    <ligand>
        <name>L-histidine</name>
        <dbReference type="ChEBI" id="CHEBI:57595"/>
    </ligand>
</feature>
<dbReference type="InterPro" id="IPR006195">
    <property type="entry name" value="aa-tRNA-synth_II"/>
</dbReference>
<keyword evidence="3" id="KW-0436">Ligase</keyword>
<dbReference type="GO" id="GO:0003723">
    <property type="term" value="F:RNA binding"/>
    <property type="evidence" value="ECO:0007669"/>
    <property type="project" value="TreeGrafter"/>
</dbReference>
<dbReference type="SUPFAM" id="SSF52954">
    <property type="entry name" value="Class II aaRS ABD-related"/>
    <property type="match status" value="1"/>
</dbReference>
<dbReference type="InterPro" id="IPR004516">
    <property type="entry name" value="HisRS/HisZ"/>
</dbReference>
<feature type="binding site" evidence="9">
    <location>
        <position position="323"/>
    </location>
    <ligand>
        <name>L-histidine</name>
        <dbReference type="ChEBI" id="CHEBI:57595"/>
    </ligand>
</feature>
<evidence type="ECO:0000313" key="11">
    <source>
        <dbReference type="EMBL" id="CAF1225114.1"/>
    </source>
</evidence>
<evidence type="ECO:0000313" key="12">
    <source>
        <dbReference type="Proteomes" id="UP000663860"/>
    </source>
</evidence>
<comment type="similarity">
    <text evidence="1">Belongs to the class-II aminoacyl-tRNA synthetase family.</text>
</comment>
<dbReference type="PANTHER" id="PTHR11476:SF7">
    <property type="entry name" value="HISTIDINE--TRNA LIGASE"/>
    <property type="match status" value="1"/>
</dbReference>
<dbReference type="NCBIfam" id="TIGR00442">
    <property type="entry name" value="hisS"/>
    <property type="match status" value="1"/>
</dbReference>
<reference evidence="11" key="1">
    <citation type="submission" date="2021-02" db="EMBL/GenBank/DDBJ databases">
        <authorList>
            <person name="Nowell W R."/>
        </authorList>
    </citation>
    <scope>NUCLEOTIDE SEQUENCE</scope>
</reference>
<evidence type="ECO:0000256" key="7">
    <source>
        <dbReference type="ARBA" id="ARBA00023146"/>
    </source>
</evidence>
<dbReference type="GO" id="GO:0005739">
    <property type="term" value="C:mitochondrion"/>
    <property type="evidence" value="ECO:0007669"/>
    <property type="project" value="TreeGrafter"/>
</dbReference>
<dbReference type="GO" id="GO:0005524">
    <property type="term" value="F:ATP binding"/>
    <property type="evidence" value="ECO:0007669"/>
    <property type="project" value="UniProtKB-KW"/>
</dbReference>
<protein>
    <recommendedName>
        <fullName evidence="2">histidine--tRNA ligase</fullName>
        <ecNumber evidence="2">6.1.1.21</ecNumber>
    </recommendedName>
</protein>
<accession>A0A814Y4E6</accession>
<dbReference type="InterPro" id="IPR045864">
    <property type="entry name" value="aa-tRNA-synth_II/BPL/LPL"/>
</dbReference>
<dbReference type="CDD" id="cd00859">
    <property type="entry name" value="HisRS_anticodon"/>
    <property type="match status" value="1"/>
</dbReference>
<sequence>MRLIFNTCLYYRRAFYHVRPRQINDTVTKLLNSKNDPLIKNKDDIRNNDKILKLPRGTRDYHPNQMKIREEVFRTIINCFQQHGANTIDTPIMELTTLLKEKYGEDAKLIYELKEQDDDESLALRYDLTVPLARYISQNKISAMKRYHIGKVYRRDSPKMTRGRYREFYQCDFDIVGAYDAMVPDAECVKIIAEILDKLALGQYKININHRKLLDAIFTVCGVPDKLFRSLSSTIDKLDKIPWDVVRNEMINEKGLSPETADRIWGYVQMHGNADLINQLRNDSQLTSQKLAIEALNDLELLFRYLALFNVTDKIVFNLKLARGLDYYTAVIFEAVLTQYQYNPQLDDDQIAVGSIAGGGRYDELVQKLDPKQRYVPCIGLSIGVERIFAIKEHQLTESKIQSKIISTEIYVASAEKNFLEERMKLCTYLWENGFKTEMAYKRNPKLLDQLQYCEKNQIELCIIIGSSELQDGTIKIRNVITREESIIPREQLTEQLRNHLIKVRQRLTENKQQ</sequence>
<dbReference type="Pfam" id="PF03129">
    <property type="entry name" value="HGTP_anticodon"/>
    <property type="match status" value="1"/>
</dbReference>
<evidence type="ECO:0000259" key="10">
    <source>
        <dbReference type="PROSITE" id="PS50862"/>
    </source>
</evidence>
<organism evidence="11 12">
    <name type="scientific">Adineta steineri</name>
    <dbReference type="NCBI Taxonomy" id="433720"/>
    <lineage>
        <taxon>Eukaryota</taxon>
        <taxon>Metazoa</taxon>
        <taxon>Spiralia</taxon>
        <taxon>Gnathifera</taxon>
        <taxon>Rotifera</taxon>
        <taxon>Eurotatoria</taxon>
        <taxon>Bdelloidea</taxon>
        <taxon>Adinetida</taxon>
        <taxon>Adinetidae</taxon>
        <taxon>Adineta</taxon>
    </lineage>
</organism>
<dbReference type="GO" id="GO:0006427">
    <property type="term" value="P:histidyl-tRNA aminoacylation"/>
    <property type="evidence" value="ECO:0007669"/>
    <property type="project" value="InterPro"/>
</dbReference>
<dbReference type="GO" id="GO:0005829">
    <property type="term" value="C:cytosol"/>
    <property type="evidence" value="ECO:0007669"/>
    <property type="project" value="TreeGrafter"/>
</dbReference>
<dbReference type="HAMAP" id="MF_00127">
    <property type="entry name" value="His_tRNA_synth"/>
    <property type="match status" value="1"/>
</dbReference>
<dbReference type="EC" id="6.1.1.21" evidence="2"/>
<dbReference type="Gene3D" id="3.40.50.800">
    <property type="entry name" value="Anticodon-binding domain"/>
    <property type="match status" value="1"/>
</dbReference>
<name>A0A814Y4E6_9BILA</name>
<dbReference type="EMBL" id="CAJNOE010000457">
    <property type="protein sequence ID" value="CAF1225114.1"/>
    <property type="molecule type" value="Genomic_DNA"/>
</dbReference>
<keyword evidence="4" id="KW-0547">Nucleotide-binding</keyword>
<dbReference type="InterPro" id="IPR033656">
    <property type="entry name" value="HisRS_anticodon"/>
</dbReference>
<feature type="binding site" evidence="9">
    <location>
        <begin position="127"/>
        <end position="129"/>
    </location>
    <ligand>
        <name>L-histidine</name>
        <dbReference type="ChEBI" id="CHEBI:57595"/>
    </ligand>
</feature>
<evidence type="ECO:0000256" key="9">
    <source>
        <dbReference type="PIRSR" id="PIRSR001549-1"/>
    </source>
</evidence>
<dbReference type="InterPro" id="IPR015807">
    <property type="entry name" value="His-tRNA-ligase"/>
</dbReference>
<feature type="binding site" evidence="9">
    <location>
        <begin position="327"/>
        <end position="328"/>
    </location>
    <ligand>
        <name>L-histidine</name>
        <dbReference type="ChEBI" id="CHEBI:57595"/>
    </ligand>
</feature>
<keyword evidence="7" id="KW-0030">Aminoacyl-tRNA synthetase</keyword>
<dbReference type="Pfam" id="PF13393">
    <property type="entry name" value="tRNA-synt_His"/>
    <property type="match status" value="1"/>
</dbReference>
<dbReference type="CDD" id="cd00773">
    <property type="entry name" value="HisRS-like_core"/>
    <property type="match status" value="1"/>
</dbReference>
<dbReference type="AlphaFoldDB" id="A0A814Y4E6"/>
<dbReference type="PIRSF" id="PIRSF001549">
    <property type="entry name" value="His-tRNA_synth"/>
    <property type="match status" value="1"/>
</dbReference>
<dbReference type="SUPFAM" id="SSF55681">
    <property type="entry name" value="Class II aaRS and biotin synthetases"/>
    <property type="match status" value="1"/>
</dbReference>